<dbReference type="InterPro" id="IPR002347">
    <property type="entry name" value="SDR_fam"/>
</dbReference>
<dbReference type="SUPFAM" id="SSF51735">
    <property type="entry name" value="NAD(P)-binding Rossmann-fold domains"/>
    <property type="match status" value="1"/>
</dbReference>
<dbReference type="PANTHER" id="PTHR43157:SF31">
    <property type="entry name" value="PHOSPHATIDYLINOSITOL-GLYCAN BIOSYNTHESIS CLASS F PROTEIN"/>
    <property type="match status" value="1"/>
</dbReference>
<dbReference type="EMBL" id="JACMRX010000001">
    <property type="protein sequence ID" value="KAF7997159.1"/>
    <property type="molecule type" value="Genomic_DNA"/>
</dbReference>
<dbReference type="CDD" id="cd05327">
    <property type="entry name" value="retinol-DH_like_SDR_c_like"/>
    <property type="match status" value="1"/>
</dbReference>
<keyword evidence="3" id="KW-0812">Transmembrane</keyword>
<dbReference type="InterPro" id="IPR036291">
    <property type="entry name" value="NAD(P)-bd_dom_sf"/>
</dbReference>
<evidence type="ECO:0000256" key="1">
    <source>
        <dbReference type="ARBA" id="ARBA00023002"/>
    </source>
</evidence>
<proteinExistence type="inferred from homology"/>
<dbReference type="PANTHER" id="PTHR43157">
    <property type="entry name" value="PHOSPHATIDYLINOSITOL-GLYCAN BIOSYNTHESIS CLASS F PROTEIN-RELATED"/>
    <property type="match status" value="1"/>
</dbReference>
<dbReference type="PRINTS" id="PR00080">
    <property type="entry name" value="SDRFAMILY"/>
</dbReference>
<comment type="similarity">
    <text evidence="2">Belongs to the short-chain dehydrogenases/reductases (SDR) family.</text>
</comment>
<dbReference type="Proteomes" id="UP000639338">
    <property type="component" value="Unassembled WGS sequence"/>
</dbReference>
<keyword evidence="5" id="KW-1185">Reference proteome</keyword>
<reference evidence="4 5" key="1">
    <citation type="submission" date="2020-08" db="EMBL/GenBank/DDBJ databases">
        <title>Aphidius gifuensis genome sequencing and assembly.</title>
        <authorList>
            <person name="Du Z."/>
        </authorList>
    </citation>
    <scope>NUCLEOTIDE SEQUENCE [LARGE SCALE GENOMIC DNA]</scope>
    <source>
        <strain evidence="4">YNYX2018</strain>
        <tissue evidence="4">Adults</tissue>
    </source>
</reference>
<feature type="transmembrane region" description="Helical" evidence="3">
    <location>
        <begin position="21"/>
        <end position="40"/>
    </location>
</feature>
<dbReference type="AlphaFoldDB" id="A0A835CVE7"/>
<dbReference type="Pfam" id="PF00106">
    <property type="entry name" value="adh_short"/>
    <property type="match status" value="1"/>
</dbReference>
<name>A0A835CVE7_APHGI</name>
<keyword evidence="3" id="KW-0472">Membrane</keyword>
<accession>A0A835CVE7</accession>
<dbReference type="GO" id="GO:0016491">
    <property type="term" value="F:oxidoreductase activity"/>
    <property type="evidence" value="ECO:0007669"/>
    <property type="project" value="UniProtKB-KW"/>
</dbReference>
<dbReference type="PRINTS" id="PR00081">
    <property type="entry name" value="GDHRDH"/>
</dbReference>
<evidence type="ECO:0000256" key="2">
    <source>
        <dbReference type="RuleBase" id="RU000363"/>
    </source>
</evidence>
<keyword evidence="3" id="KW-1133">Transmembrane helix</keyword>
<comment type="caution">
    <text evidence="4">The sequence shown here is derived from an EMBL/GenBank/DDBJ whole genome shotgun (WGS) entry which is preliminary data.</text>
</comment>
<evidence type="ECO:0000313" key="4">
    <source>
        <dbReference type="EMBL" id="KAF7997159.1"/>
    </source>
</evidence>
<keyword evidence="1" id="KW-0560">Oxidoreductase</keyword>
<evidence type="ECO:0000313" key="5">
    <source>
        <dbReference type="Proteomes" id="UP000639338"/>
    </source>
</evidence>
<dbReference type="Gene3D" id="3.40.50.720">
    <property type="entry name" value="NAD(P)-binding Rossmann-like Domain"/>
    <property type="match status" value="1"/>
</dbReference>
<evidence type="ECO:0000256" key="3">
    <source>
        <dbReference type="SAM" id="Phobius"/>
    </source>
</evidence>
<dbReference type="OrthoDB" id="542013at2759"/>
<protein>
    <submittedName>
        <fullName evidence="4">Uncharacterized protein</fullName>
    </submittedName>
</protein>
<organism evidence="4 5">
    <name type="scientific">Aphidius gifuensis</name>
    <name type="common">Parasitoid wasp</name>
    <dbReference type="NCBI Taxonomy" id="684658"/>
    <lineage>
        <taxon>Eukaryota</taxon>
        <taxon>Metazoa</taxon>
        <taxon>Ecdysozoa</taxon>
        <taxon>Arthropoda</taxon>
        <taxon>Hexapoda</taxon>
        <taxon>Insecta</taxon>
        <taxon>Pterygota</taxon>
        <taxon>Neoptera</taxon>
        <taxon>Endopterygota</taxon>
        <taxon>Hymenoptera</taxon>
        <taxon>Apocrita</taxon>
        <taxon>Ichneumonoidea</taxon>
        <taxon>Braconidae</taxon>
        <taxon>Aphidiinae</taxon>
        <taxon>Aphidius</taxon>
    </lineage>
</organism>
<sequence>MNEIEHFNKVMKDFAPLLDSWWPYIIGLILGILTAVRNYMAGSMCPSNQRIDDKIVIITGGTSGIGKETATELAKRGGHIILAVRNKDYGIKIANELANISNAKISIGYIDLSSLKSVQNFVNNLEVEKVDILINNAGIAFYPATKTEEGFELHFVTNYLGHFLLTQLLLPKLKASNQGRIINVTGQAHAAGRIHLDDLNLEDKFTAGEAFGQSKLALMLMTKHMSQLLKDTNVTINAVNPGLVRGTNHMKTSPINSTYSIKLIMQPWMWLLLKNPVQGAQTTVFVVVKNSLRKQSGKYFSDCEEKKPSENALDEKTAEKLYEKSMKLIKPFL</sequence>
<gene>
    <name evidence="4" type="ORF">HCN44_005436</name>
</gene>